<dbReference type="Gene3D" id="3.30.70.330">
    <property type="match status" value="1"/>
</dbReference>
<comment type="subunit">
    <text evidence="4">Part of the 50S ribosomal subunit. Contacts protein L29, and trigger factor when it is bound to the ribosome.</text>
</comment>
<keyword evidence="6" id="KW-1185">Reference proteome</keyword>
<evidence type="ECO:0000256" key="2">
    <source>
        <dbReference type="ARBA" id="ARBA00022980"/>
    </source>
</evidence>
<dbReference type="InterPro" id="IPR013025">
    <property type="entry name" value="Ribosomal_uL23-like"/>
</dbReference>
<dbReference type="InterPro" id="IPR012677">
    <property type="entry name" value="Nucleotide-bd_a/b_plait_sf"/>
</dbReference>
<dbReference type="GO" id="GO:0006412">
    <property type="term" value="P:translation"/>
    <property type="evidence" value="ECO:0007669"/>
    <property type="project" value="UniProtKB-UniRule"/>
</dbReference>
<protein>
    <recommendedName>
        <fullName evidence="4">Large ribosomal subunit protein uL23</fullName>
    </recommendedName>
</protein>
<comment type="similarity">
    <text evidence="1 4">Belongs to the universal ribosomal protein uL23 family.</text>
</comment>
<dbReference type="EMBL" id="BMGL01000002">
    <property type="protein sequence ID" value="GGE05683.1"/>
    <property type="molecule type" value="Genomic_DNA"/>
</dbReference>
<dbReference type="GO" id="GO:0003735">
    <property type="term" value="F:structural constituent of ribosome"/>
    <property type="evidence" value="ECO:0007669"/>
    <property type="project" value="InterPro"/>
</dbReference>
<dbReference type="PANTHER" id="PTHR11620">
    <property type="entry name" value="60S RIBOSOMAL PROTEIN L23A"/>
    <property type="match status" value="1"/>
</dbReference>
<evidence type="ECO:0000256" key="1">
    <source>
        <dbReference type="ARBA" id="ARBA00006700"/>
    </source>
</evidence>
<dbReference type="AlphaFoldDB" id="A0A916ZPH5"/>
<dbReference type="RefSeq" id="WP_188405108.1">
    <property type="nucleotide sequence ID" value="NZ_BMGL01000002.1"/>
</dbReference>
<sequence>MSVLQKPIITEKATADSELKNTYWFEVDVKSNKIQIKEAVEAAYGVTVDSVRTMNVYPKVKSRFTKTGVISGRKKFTKKAIIKVTDGDVIDLYSNL</sequence>
<organism evidence="5 6">
    <name type="scientific">Psychroflexus salis</name>
    <dbReference type="NCBI Taxonomy" id="1526574"/>
    <lineage>
        <taxon>Bacteria</taxon>
        <taxon>Pseudomonadati</taxon>
        <taxon>Bacteroidota</taxon>
        <taxon>Flavobacteriia</taxon>
        <taxon>Flavobacteriales</taxon>
        <taxon>Flavobacteriaceae</taxon>
        <taxon>Psychroflexus</taxon>
    </lineage>
</organism>
<dbReference type="Proteomes" id="UP000599688">
    <property type="component" value="Unassembled WGS sequence"/>
</dbReference>
<accession>A0A916ZPH5</accession>
<evidence type="ECO:0000256" key="4">
    <source>
        <dbReference type="HAMAP-Rule" id="MF_01369"/>
    </source>
</evidence>
<reference evidence="5 6" key="1">
    <citation type="journal article" date="2014" name="Int. J. Syst. Evol. Microbiol.">
        <title>Complete genome sequence of Corynebacterium casei LMG S-19264T (=DSM 44701T), isolated from a smear-ripened cheese.</title>
        <authorList>
            <consortium name="US DOE Joint Genome Institute (JGI-PGF)"/>
            <person name="Walter F."/>
            <person name="Albersmeier A."/>
            <person name="Kalinowski J."/>
            <person name="Ruckert C."/>
        </authorList>
    </citation>
    <scope>NUCLEOTIDE SEQUENCE [LARGE SCALE GENOMIC DNA]</scope>
    <source>
        <strain evidence="5 6">CGMCC 1.12925</strain>
    </source>
</reference>
<keyword evidence="2 4" id="KW-0689">Ribosomal protein</keyword>
<gene>
    <name evidence="4 5" type="primary">rplW</name>
    <name evidence="5" type="ORF">GCM10010831_04210</name>
</gene>
<keyword evidence="3 4" id="KW-0687">Ribonucleoprotein</keyword>
<keyword evidence="4" id="KW-0699">rRNA-binding</keyword>
<dbReference type="Pfam" id="PF00276">
    <property type="entry name" value="Ribosomal_L23"/>
    <property type="match status" value="1"/>
</dbReference>
<proteinExistence type="inferred from homology"/>
<dbReference type="GO" id="GO:0005840">
    <property type="term" value="C:ribosome"/>
    <property type="evidence" value="ECO:0007669"/>
    <property type="project" value="UniProtKB-KW"/>
</dbReference>
<dbReference type="GO" id="GO:0019843">
    <property type="term" value="F:rRNA binding"/>
    <property type="evidence" value="ECO:0007669"/>
    <property type="project" value="UniProtKB-UniRule"/>
</dbReference>
<evidence type="ECO:0000313" key="5">
    <source>
        <dbReference type="EMBL" id="GGE05683.1"/>
    </source>
</evidence>
<keyword evidence="4" id="KW-0694">RNA-binding</keyword>
<evidence type="ECO:0000256" key="3">
    <source>
        <dbReference type="ARBA" id="ARBA00023274"/>
    </source>
</evidence>
<evidence type="ECO:0000313" key="6">
    <source>
        <dbReference type="Proteomes" id="UP000599688"/>
    </source>
</evidence>
<dbReference type="NCBIfam" id="NF004363">
    <property type="entry name" value="PRK05738.2-4"/>
    <property type="match status" value="1"/>
</dbReference>
<comment type="function">
    <text evidence="4">One of the early assembly proteins it binds 23S rRNA. One of the proteins that surrounds the polypeptide exit tunnel on the outside of the ribosome. Forms the main docking site for trigger factor binding to the ribosome.</text>
</comment>
<dbReference type="GO" id="GO:1990904">
    <property type="term" value="C:ribonucleoprotein complex"/>
    <property type="evidence" value="ECO:0007669"/>
    <property type="project" value="UniProtKB-KW"/>
</dbReference>
<name>A0A916ZPH5_9FLAO</name>
<dbReference type="InterPro" id="IPR012678">
    <property type="entry name" value="Ribosomal_uL23/eL15/eS24_sf"/>
</dbReference>
<comment type="caution">
    <text evidence="5">The sequence shown here is derived from an EMBL/GenBank/DDBJ whole genome shotgun (WGS) entry which is preliminary data.</text>
</comment>
<dbReference type="SUPFAM" id="SSF54189">
    <property type="entry name" value="Ribosomal proteins S24e, L23 and L15e"/>
    <property type="match status" value="1"/>
</dbReference>
<dbReference type="HAMAP" id="MF_01369_B">
    <property type="entry name" value="Ribosomal_uL23_B"/>
    <property type="match status" value="1"/>
</dbReference>